<keyword evidence="2" id="KW-0472">Membrane</keyword>
<dbReference type="Gene3D" id="3.90.190.10">
    <property type="entry name" value="Protein tyrosine phosphatase superfamily"/>
    <property type="match status" value="1"/>
</dbReference>
<dbReference type="EMBL" id="JBFNQD010000010">
    <property type="protein sequence ID" value="MEW9308761.1"/>
    <property type="molecule type" value="Genomic_DNA"/>
</dbReference>
<dbReference type="InterPro" id="IPR026893">
    <property type="entry name" value="Tyr/Ser_Pase_IphP-type"/>
</dbReference>
<accession>A0ABV3PSX2</accession>
<gene>
    <name evidence="3" type="ORF">ABXS05_24630</name>
</gene>
<dbReference type="SUPFAM" id="SSF52799">
    <property type="entry name" value="(Phosphotyrosine protein) phosphatases II"/>
    <property type="match status" value="1"/>
</dbReference>
<keyword evidence="2" id="KW-0812">Transmembrane</keyword>
<comment type="similarity">
    <text evidence="1">Belongs to the protein-tyrosine phosphatase family.</text>
</comment>
<evidence type="ECO:0000313" key="3">
    <source>
        <dbReference type="EMBL" id="MEW9308761.1"/>
    </source>
</evidence>
<evidence type="ECO:0000313" key="4">
    <source>
        <dbReference type="Proteomes" id="UP001555786"/>
    </source>
</evidence>
<sequence>MSPFFVITREIIKDIFENFDNIISFILIVLMIITAFWTSIYEKISTDRPIALASLSILFALLLSYYRLKEHVRHNPGSSLRYLLPRFLFARAKGGSRAGRWFARALLWSISAVTIYVGVLLYWGNFGTVIRGQVYRSAQLGSATMSINVQRYGIRAIINLRGSNPGQDWYDREVTDAKALGIHHIDFRMSAKRELSREQAEQLIALMAQAPKPLLIHCASGADRTGLAAALYVAAIAKAGREKAQAQLSPFFGHLSLPFLPGYAMDRTWEEFAQWLNKAGHEPRPALATASGGTTDRR</sequence>
<keyword evidence="2" id="KW-1133">Transmembrane helix</keyword>
<comment type="caution">
    <text evidence="3">The sequence shown here is derived from an EMBL/GenBank/DDBJ whole genome shotgun (WGS) entry which is preliminary data.</text>
</comment>
<dbReference type="Pfam" id="PF13350">
    <property type="entry name" value="Y_phosphatase3"/>
    <property type="match status" value="1"/>
</dbReference>
<feature type="transmembrane region" description="Helical" evidence="2">
    <location>
        <begin position="101"/>
        <end position="123"/>
    </location>
</feature>
<dbReference type="PROSITE" id="PS00383">
    <property type="entry name" value="TYR_PHOSPHATASE_1"/>
    <property type="match status" value="1"/>
</dbReference>
<feature type="transmembrane region" description="Helical" evidence="2">
    <location>
        <begin position="50"/>
        <end position="68"/>
    </location>
</feature>
<dbReference type="InterPro" id="IPR016130">
    <property type="entry name" value="Tyr_Pase_AS"/>
</dbReference>
<protein>
    <submittedName>
        <fullName evidence="3">Tyrosine-protein phosphatase</fullName>
    </submittedName>
</protein>
<dbReference type="PANTHER" id="PTHR31126">
    <property type="entry name" value="TYROSINE-PROTEIN PHOSPHATASE"/>
    <property type="match status" value="1"/>
</dbReference>
<feature type="transmembrane region" description="Helical" evidence="2">
    <location>
        <begin position="21"/>
        <end position="38"/>
    </location>
</feature>
<name>A0ABV3PSX2_9HYPH</name>
<dbReference type="RefSeq" id="WP_367625704.1">
    <property type="nucleotide sequence ID" value="NZ_JBFNQD010000010.1"/>
</dbReference>
<evidence type="ECO:0000256" key="1">
    <source>
        <dbReference type="ARBA" id="ARBA00009580"/>
    </source>
</evidence>
<reference evidence="3 4" key="1">
    <citation type="submission" date="2024-07" db="EMBL/GenBank/DDBJ databases">
        <title>Description of Labrys sedimenti sp. nov., isolated from a diclofenac-degrading enrichment culture.</title>
        <authorList>
            <person name="Tancsics A."/>
            <person name="Csepanyi A."/>
        </authorList>
    </citation>
    <scope>NUCLEOTIDE SEQUENCE [LARGE SCALE GENOMIC DNA]</scope>
    <source>
        <strain evidence="3 4">LMG 23578</strain>
    </source>
</reference>
<proteinExistence type="inferred from homology"/>
<dbReference type="InterPro" id="IPR029021">
    <property type="entry name" value="Prot-tyrosine_phosphatase-like"/>
</dbReference>
<organism evidence="3 4">
    <name type="scientific">Labrys neptuniae</name>
    <dbReference type="NCBI Taxonomy" id="376174"/>
    <lineage>
        <taxon>Bacteria</taxon>
        <taxon>Pseudomonadati</taxon>
        <taxon>Pseudomonadota</taxon>
        <taxon>Alphaproteobacteria</taxon>
        <taxon>Hyphomicrobiales</taxon>
        <taxon>Xanthobacteraceae</taxon>
        <taxon>Labrys</taxon>
    </lineage>
</organism>
<dbReference type="Proteomes" id="UP001555786">
    <property type="component" value="Unassembled WGS sequence"/>
</dbReference>
<evidence type="ECO:0000256" key="2">
    <source>
        <dbReference type="SAM" id="Phobius"/>
    </source>
</evidence>
<dbReference type="PANTHER" id="PTHR31126:SF72">
    <property type="entry name" value="DUAL SPECIFICITY PROTEIN PHOSPHATASE TPBA"/>
    <property type="match status" value="1"/>
</dbReference>
<keyword evidence="4" id="KW-1185">Reference proteome</keyword>